<feature type="compositionally biased region" description="Basic and acidic residues" evidence="1">
    <location>
        <begin position="210"/>
        <end position="227"/>
    </location>
</feature>
<feature type="region of interest" description="Disordered" evidence="1">
    <location>
        <begin position="1"/>
        <end position="265"/>
    </location>
</feature>
<name>A0A3M2R8W2_9HYPO</name>
<feature type="compositionally biased region" description="Basic and acidic residues" evidence="1">
    <location>
        <begin position="237"/>
        <end position="259"/>
    </location>
</feature>
<proteinExistence type="predicted"/>
<feature type="compositionally biased region" description="Basic and acidic residues" evidence="1">
    <location>
        <begin position="101"/>
        <end position="115"/>
    </location>
</feature>
<evidence type="ECO:0000256" key="1">
    <source>
        <dbReference type="SAM" id="MobiDB-lite"/>
    </source>
</evidence>
<feature type="compositionally biased region" description="Basic and acidic residues" evidence="1">
    <location>
        <begin position="179"/>
        <end position="191"/>
    </location>
</feature>
<evidence type="ECO:0000313" key="2">
    <source>
        <dbReference type="EMBL" id="RMJ01554.1"/>
    </source>
</evidence>
<dbReference type="OrthoDB" id="5388207at2759"/>
<accession>A0A3M2R8W2</accession>
<keyword evidence="3" id="KW-1185">Reference proteome</keyword>
<dbReference type="STRING" id="2010991.A0A3M2R8W2"/>
<dbReference type="Proteomes" id="UP000277212">
    <property type="component" value="Unassembled WGS sequence"/>
</dbReference>
<comment type="caution">
    <text evidence="2">The sequence shown here is derived from an EMBL/GenBank/DDBJ whole genome shotgun (WGS) entry which is preliminary data.</text>
</comment>
<dbReference type="EMBL" id="NKUJ01000638">
    <property type="protein sequence ID" value="RMJ01554.1"/>
    <property type="molecule type" value="Genomic_DNA"/>
</dbReference>
<sequence>METISNAAAAAAKAVWGENQPQKEPVSGVQGDTAKGEPYDAGNLDTPAQEKVEQNYNERTLGQEAAAPKTVRVETPSGEAAAFGAQSKDARDTTAGQNDIRNPERVGLEKEKNTDLEDVDNTSEGTTAKLGEGPGPRPVEAVTKERGGDAGRERPQEGSSEAPREIGSEGVAATSSSKSENRPDPAQDEYVHATGFHADGGDFDATKPGAGREADRLLEEKGVHLGEESSSGSHSHGSHEKHSHDDKHKDKPSLGERIKAKLHKH</sequence>
<protein>
    <submittedName>
        <fullName evidence="2">Uncharacterized protein</fullName>
    </submittedName>
</protein>
<gene>
    <name evidence="2" type="ORF">CDV36_015704</name>
</gene>
<evidence type="ECO:0000313" key="3">
    <source>
        <dbReference type="Proteomes" id="UP000277212"/>
    </source>
</evidence>
<dbReference type="AlphaFoldDB" id="A0A3M2R8W2"/>
<reference evidence="2 3" key="1">
    <citation type="submission" date="2017-06" db="EMBL/GenBank/DDBJ databases">
        <title>Comparative genomic analysis of Ambrosia Fusariam Clade fungi.</title>
        <authorList>
            <person name="Stajich J.E."/>
            <person name="Carrillo J."/>
            <person name="Kijimoto T."/>
            <person name="Eskalen A."/>
            <person name="O'Donnell K."/>
            <person name="Kasson M."/>
        </authorList>
    </citation>
    <scope>NUCLEOTIDE SEQUENCE [LARGE SCALE GENOMIC DNA]</scope>
    <source>
        <strain evidence="2">UCR3666</strain>
    </source>
</reference>
<feature type="compositionally biased region" description="Basic and acidic residues" evidence="1">
    <location>
        <begin position="142"/>
        <end position="167"/>
    </location>
</feature>
<organism evidence="2 3">
    <name type="scientific">Fusarium kuroshium</name>
    <dbReference type="NCBI Taxonomy" id="2010991"/>
    <lineage>
        <taxon>Eukaryota</taxon>
        <taxon>Fungi</taxon>
        <taxon>Dikarya</taxon>
        <taxon>Ascomycota</taxon>
        <taxon>Pezizomycotina</taxon>
        <taxon>Sordariomycetes</taxon>
        <taxon>Hypocreomycetidae</taxon>
        <taxon>Hypocreales</taxon>
        <taxon>Nectriaceae</taxon>
        <taxon>Fusarium</taxon>
        <taxon>Fusarium solani species complex</taxon>
    </lineage>
</organism>